<organism evidence="5 6">
    <name type="scientific">Nonomuraea guangzhouensis</name>
    <dbReference type="NCBI Taxonomy" id="1291555"/>
    <lineage>
        <taxon>Bacteria</taxon>
        <taxon>Bacillati</taxon>
        <taxon>Actinomycetota</taxon>
        <taxon>Actinomycetes</taxon>
        <taxon>Streptosporangiales</taxon>
        <taxon>Streptosporangiaceae</taxon>
        <taxon>Nonomuraea</taxon>
    </lineage>
</organism>
<keyword evidence="2" id="KW-0472">Membrane</keyword>
<evidence type="ECO:0000259" key="4">
    <source>
        <dbReference type="Pfam" id="PF13340"/>
    </source>
</evidence>
<dbReference type="InterPro" id="IPR002559">
    <property type="entry name" value="Transposase_11"/>
</dbReference>
<dbReference type="Proteomes" id="UP001597097">
    <property type="component" value="Unassembled WGS sequence"/>
</dbReference>
<dbReference type="InterPro" id="IPR025161">
    <property type="entry name" value="IS402-like_dom"/>
</dbReference>
<feature type="domain" description="Insertion element IS402-like" evidence="4">
    <location>
        <begin position="6"/>
        <end position="77"/>
    </location>
</feature>
<evidence type="ECO:0000313" key="6">
    <source>
        <dbReference type="Proteomes" id="UP001597097"/>
    </source>
</evidence>
<evidence type="ECO:0000256" key="1">
    <source>
        <dbReference type="SAM" id="MobiDB-lite"/>
    </source>
</evidence>
<dbReference type="EMBL" id="JBHUCM010000050">
    <property type="protein sequence ID" value="MFD1545772.1"/>
    <property type="molecule type" value="Genomic_DNA"/>
</dbReference>
<dbReference type="PANTHER" id="PTHR30007">
    <property type="entry name" value="PHP DOMAIN PROTEIN"/>
    <property type="match status" value="1"/>
</dbReference>
<proteinExistence type="predicted"/>
<dbReference type="Pfam" id="PF13340">
    <property type="entry name" value="DUF4096"/>
    <property type="match status" value="1"/>
</dbReference>
<feature type="transmembrane region" description="Helical" evidence="2">
    <location>
        <begin position="295"/>
        <end position="311"/>
    </location>
</feature>
<keyword evidence="2" id="KW-1133">Transmembrane helix</keyword>
<evidence type="ECO:0000256" key="2">
    <source>
        <dbReference type="SAM" id="Phobius"/>
    </source>
</evidence>
<accession>A0ABW4GSQ6</accession>
<feature type="compositionally biased region" description="Gly residues" evidence="1">
    <location>
        <begin position="136"/>
        <end position="151"/>
    </location>
</feature>
<feature type="region of interest" description="Disordered" evidence="1">
    <location>
        <begin position="101"/>
        <end position="156"/>
    </location>
</feature>
<keyword evidence="6" id="KW-1185">Reference proteome</keyword>
<dbReference type="NCBIfam" id="NF033580">
    <property type="entry name" value="transpos_IS5_3"/>
    <property type="match status" value="1"/>
</dbReference>
<feature type="region of interest" description="Disordered" evidence="1">
    <location>
        <begin position="232"/>
        <end position="264"/>
    </location>
</feature>
<gene>
    <name evidence="5" type="ORF">ACFSJ0_52630</name>
</gene>
<evidence type="ECO:0000259" key="3">
    <source>
        <dbReference type="Pfam" id="PF01609"/>
    </source>
</evidence>
<dbReference type="PANTHER" id="PTHR30007:SF1">
    <property type="entry name" value="BLR1914 PROTEIN"/>
    <property type="match status" value="1"/>
</dbReference>
<comment type="caution">
    <text evidence="5">The sequence shown here is derived from an EMBL/GenBank/DDBJ whole genome shotgun (WGS) entry which is preliminary data.</text>
</comment>
<reference evidence="6" key="1">
    <citation type="journal article" date="2019" name="Int. J. Syst. Evol. Microbiol.">
        <title>The Global Catalogue of Microorganisms (GCM) 10K type strain sequencing project: providing services to taxonomists for standard genome sequencing and annotation.</title>
        <authorList>
            <consortium name="The Broad Institute Genomics Platform"/>
            <consortium name="The Broad Institute Genome Sequencing Center for Infectious Disease"/>
            <person name="Wu L."/>
            <person name="Ma J."/>
        </authorList>
    </citation>
    <scope>NUCLEOTIDE SEQUENCE [LARGE SCALE GENOMIC DNA]</scope>
    <source>
        <strain evidence="6">CGMCC 1.15399</strain>
    </source>
</reference>
<dbReference type="Pfam" id="PF01609">
    <property type="entry name" value="DDE_Tnp_1"/>
    <property type="match status" value="1"/>
</dbReference>
<keyword evidence="2" id="KW-0812">Transmembrane</keyword>
<name>A0ABW4GSQ6_9ACTN</name>
<evidence type="ECO:0000313" key="5">
    <source>
        <dbReference type="EMBL" id="MFD1545772.1"/>
    </source>
</evidence>
<protein>
    <submittedName>
        <fullName evidence="5">IS5 family transposase</fullName>
    </submittedName>
</protein>
<feature type="domain" description="Transposase IS4-like" evidence="3">
    <location>
        <begin position="94"/>
        <end position="305"/>
    </location>
</feature>
<sequence>MGRGDLTNAEWERLRPLLPEGGRRGGRWNDHRRTIDGVLYRARTGLPWRDLPERFGSWITVYKRHRRWSADGTWQMLLTAIQAEQDGEGRVDWDISVDSTTVRAHQHAAGAPRTAPPPPPAQGRQKGRRQDKPGRSGAGRAGRPTGGGGQAGECLGRSRGGFTTKIHLSADGRCRALSLVLTPGQYGDSPQFRRVLGTIRIPRLGPGRPRTRPDSLAADKAYSSRANRTYLRRRKIRHTIPEPRDQRAHRRRRGSAGGRPTGFDAERYKARNVVERAINRLKNFRAVATRYDKRAYIFLGTVTLAALIIWLRT</sequence>